<evidence type="ECO:0008006" key="4">
    <source>
        <dbReference type="Google" id="ProtNLM"/>
    </source>
</evidence>
<dbReference type="Proteomes" id="UP001320876">
    <property type="component" value="Unassembled WGS sequence"/>
</dbReference>
<evidence type="ECO:0000256" key="1">
    <source>
        <dbReference type="SAM" id="SignalP"/>
    </source>
</evidence>
<evidence type="ECO:0000313" key="2">
    <source>
        <dbReference type="EMBL" id="MCW1924527.1"/>
    </source>
</evidence>
<comment type="caution">
    <text evidence="2">The sequence shown here is derived from an EMBL/GenBank/DDBJ whole genome shotgun (WGS) entry which is preliminary data.</text>
</comment>
<gene>
    <name evidence="2" type="ORF">OKA05_18320</name>
</gene>
<feature type="chain" id="PRO_5045327572" description="Thioredoxin domain-containing protein" evidence="1">
    <location>
        <begin position="17"/>
        <end position="338"/>
    </location>
</feature>
<keyword evidence="1" id="KW-0732">Signal</keyword>
<organism evidence="2 3">
    <name type="scientific">Luteolibacter arcticus</name>
    <dbReference type="NCBI Taxonomy" id="1581411"/>
    <lineage>
        <taxon>Bacteria</taxon>
        <taxon>Pseudomonadati</taxon>
        <taxon>Verrucomicrobiota</taxon>
        <taxon>Verrucomicrobiia</taxon>
        <taxon>Verrucomicrobiales</taxon>
        <taxon>Verrucomicrobiaceae</taxon>
        <taxon>Luteolibacter</taxon>
    </lineage>
</organism>
<dbReference type="EMBL" id="JAPDDT010000008">
    <property type="protein sequence ID" value="MCW1924527.1"/>
    <property type="molecule type" value="Genomic_DNA"/>
</dbReference>
<name>A0ABT3GM06_9BACT</name>
<protein>
    <recommendedName>
        <fullName evidence="4">Thioredoxin domain-containing protein</fullName>
    </recommendedName>
</protein>
<accession>A0ABT3GM06</accession>
<reference evidence="2 3" key="1">
    <citation type="submission" date="2022-10" db="EMBL/GenBank/DDBJ databases">
        <title>Luteolibacter arcticus strain CCTCC AB 2014275, whole genome shotgun sequencing project.</title>
        <authorList>
            <person name="Zhao G."/>
            <person name="Shen L."/>
        </authorList>
    </citation>
    <scope>NUCLEOTIDE SEQUENCE [LARGE SCALE GENOMIC DNA]</scope>
    <source>
        <strain evidence="2 3">CCTCC AB 2014275</strain>
    </source>
</reference>
<keyword evidence="3" id="KW-1185">Reference proteome</keyword>
<dbReference type="InterPro" id="IPR036249">
    <property type="entry name" value="Thioredoxin-like_sf"/>
</dbReference>
<evidence type="ECO:0000313" key="3">
    <source>
        <dbReference type="Proteomes" id="UP001320876"/>
    </source>
</evidence>
<dbReference type="SUPFAM" id="SSF52833">
    <property type="entry name" value="Thioredoxin-like"/>
    <property type="match status" value="1"/>
</dbReference>
<dbReference type="RefSeq" id="WP_264488634.1">
    <property type="nucleotide sequence ID" value="NZ_JAPDDT010000008.1"/>
</dbReference>
<sequence>MKSPALLLTTALAASAMELPPDTISANQSFAVRNGNQFSSSSLDAYEGRILVLMMMTPWCPFCQSNASAVGDGVLDHFNAASRGALRGRNNHGIEIDSLLLSTEPAAQWDSTNSSFATANGYEKWGLDANIQRQTPRVLLGYYRGGYPNGVNSSNLYDWGNDRRRVVVMNLVRASATHGFREIVINQNAFTASNAAEAQALINSIQPPPVTVSFSQWVGIFPFVAGMSDADDDPDRDGSANLLEFYHGTHPLQEASRPAGPVFSRDGGILKLVYRRAKNIGGFTVQLRASTTLGNWQTLAENTLSIQTVDLGSVEEVVVTLPVTVDPARFYQLAVTIP</sequence>
<proteinExistence type="predicted"/>
<feature type="signal peptide" evidence="1">
    <location>
        <begin position="1"/>
        <end position="16"/>
    </location>
</feature>